<feature type="region of interest" description="Disordered" evidence="9">
    <location>
        <begin position="126"/>
        <end position="158"/>
    </location>
</feature>
<evidence type="ECO:0000256" key="7">
    <source>
        <dbReference type="ARBA" id="ARBA00023267"/>
    </source>
</evidence>
<proteinExistence type="inferred from homology"/>
<dbReference type="AlphaFoldDB" id="A0A6P4ZFG5"/>
<keyword evidence="7" id="KW-0092">Biotin</keyword>
<evidence type="ECO:0000313" key="10">
    <source>
        <dbReference type="Proteomes" id="UP000515135"/>
    </source>
</evidence>
<keyword evidence="4" id="KW-0732">Signal</keyword>
<dbReference type="RefSeq" id="XP_019629832.1">
    <property type="nucleotide sequence ID" value="XM_019774273.1"/>
</dbReference>
<feature type="disulfide bond" evidence="8">
    <location>
        <begin position="162"/>
        <end position="239"/>
    </location>
</feature>
<sequence length="295" mass="32421">MLSVNPRRMRYSIWQKKSPQQPQESITSHRRSGDINSGSHPSVHQIGPFPHSFHSSSVNMKISVILAAVALATLCDASSFPRVLSSPSSQEGAFEQGPEDNITEPEDIADSEERAFVEELREEFAEMESMESTETEFSLDTSQDTSAPRSPMKRVRTQKTKCSLEGAWRNSHGSEMVLNMTEEGHVTGEYRTAVESKLGAAGNGPSLVRGAGGRSGASTFGFSVVWRGGASTTTWAGQCLICDGQEILETTWLLVGEVAGCEDSWMSTRVGKDTFYRIPKHETRKYTEGHLVPRD</sequence>
<comment type="similarity">
    <text evidence="2">Belongs to the avidin/streptavidin family.</text>
</comment>
<dbReference type="Proteomes" id="UP000515135">
    <property type="component" value="Unplaced"/>
</dbReference>
<name>A0A6P4ZFG5_BRABE</name>
<feature type="region of interest" description="Disordered" evidence="9">
    <location>
        <begin position="82"/>
        <end position="107"/>
    </location>
</feature>
<dbReference type="PROSITE" id="PS51326">
    <property type="entry name" value="AVIDIN_2"/>
    <property type="match status" value="1"/>
</dbReference>
<keyword evidence="10" id="KW-1185">Reference proteome</keyword>
<dbReference type="InterPro" id="IPR005469">
    <property type="entry name" value="Avidin"/>
</dbReference>
<gene>
    <name evidence="11" type="primary">LOC109474056</name>
</gene>
<dbReference type="InterPro" id="IPR036896">
    <property type="entry name" value="Avidin-like_sf"/>
</dbReference>
<protein>
    <submittedName>
        <fullName evidence="11">Uncharacterized protein LOC109474056 isoform X2</fullName>
    </submittedName>
</protein>
<dbReference type="Gene3D" id="2.40.128.30">
    <property type="entry name" value="Avidin-like"/>
    <property type="match status" value="1"/>
</dbReference>
<evidence type="ECO:0000256" key="1">
    <source>
        <dbReference type="ARBA" id="ARBA00004613"/>
    </source>
</evidence>
<organism evidence="10 11">
    <name type="scientific">Branchiostoma belcheri</name>
    <name type="common">Amphioxus</name>
    <dbReference type="NCBI Taxonomy" id="7741"/>
    <lineage>
        <taxon>Eukaryota</taxon>
        <taxon>Metazoa</taxon>
        <taxon>Chordata</taxon>
        <taxon>Cephalochordata</taxon>
        <taxon>Leptocardii</taxon>
        <taxon>Amphioxiformes</taxon>
        <taxon>Branchiostomatidae</taxon>
        <taxon>Branchiostoma</taxon>
    </lineage>
</organism>
<accession>A0A6P4ZFG5</accession>
<keyword evidence="5 8" id="KW-1015">Disulfide bond</keyword>
<dbReference type="OrthoDB" id="2821340at2759"/>
<evidence type="ECO:0000256" key="3">
    <source>
        <dbReference type="ARBA" id="ARBA00022525"/>
    </source>
</evidence>
<evidence type="ECO:0000256" key="6">
    <source>
        <dbReference type="ARBA" id="ARBA00023180"/>
    </source>
</evidence>
<evidence type="ECO:0000313" key="11">
    <source>
        <dbReference type="RefSeq" id="XP_019629832.1"/>
    </source>
</evidence>
<comment type="subcellular location">
    <subcellularLocation>
        <location evidence="1">Secreted</location>
    </subcellularLocation>
</comment>
<dbReference type="GeneID" id="109474056"/>
<dbReference type="InterPro" id="IPR051764">
    <property type="entry name" value="Avidin/Streptavidin-rel"/>
</dbReference>
<dbReference type="InterPro" id="IPR005468">
    <property type="entry name" value="Avidin/str"/>
</dbReference>
<dbReference type="PANTHER" id="PTHR34399">
    <property type="entry name" value="AVIDIN-RELATED"/>
    <property type="match status" value="1"/>
</dbReference>
<keyword evidence="3" id="KW-0964">Secreted</keyword>
<dbReference type="GO" id="GO:0005576">
    <property type="term" value="C:extracellular region"/>
    <property type="evidence" value="ECO:0007669"/>
    <property type="project" value="UniProtKB-SubCell"/>
</dbReference>
<evidence type="ECO:0000256" key="9">
    <source>
        <dbReference type="SAM" id="MobiDB-lite"/>
    </source>
</evidence>
<dbReference type="PANTHER" id="PTHR34399:SF3">
    <property type="entry name" value="AVID PROTEIN-RELATED"/>
    <property type="match status" value="1"/>
</dbReference>
<dbReference type="SUPFAM" id="SSF50876">
    <property type="entry name" value="Avidin/streptavidin"/>
    <property type="match status" value="1"/>
</dbReference>
<evidence type="ECO:0000256" key="2">
    <source>
        <dbReference type="ARBA" id="ARBA00006297"/>
    </source>
</evidence>
<dbReference type="PRINTS" id="PR00709">
    <property type="entry name" value="AVIDIN"/>
</dbReference>
<feature type="compositionally biased region" description="Polar residues" evidence="9">
    <location>
        <begin position="15"/>
        <end position="26"/>
    </location>
</feature>
<dbReference type="GO" id="GO:0009374">
    <property type="term" value="F:biotin binding"/>
    <property type="evidence" value="ECO:0007669"/>
    <property type="project" value="InterPro"/>
</dbReference>
<dbReference type="Pfam" id="PF01382">
    <property type="entry name" value="Avidin"/>
    <property type="match status" value="1"/>
</dbReference>
<feature type="compositionally biased region" description="Acidic residues" evidence="9">
    <location>
        <begin position="97"/>
        <end position="107"/>
    </location>
</feature>
<reference evidence="11" key="1">
    <citation type="submission" date="2025-08" db="UniProtKB">
        <authorList>
            <consortium name="RefSeq"/>
        </authorList>
    </citation>
    <scope>IDENTIFICATION</scope>
    <source>
        <tissue evidence="11">Gonad</tissue>
    </source>
</reference>
<feature type="region of interest" description="Disordered" evidence="9">
    <location>
        <begin position="1"/>
        <end position="48"/>
    </location>
</feature>
<evidence type="ECO:0000256" key="4">
    <source>
        <dbReference type="ARBA" id="ARBA00022729"/>
    </source>
</evidence>
<keyword evidence="6" id="KW-0325">Glycoprotein</keyword>
<evidence type="ECO:0000256" key="8">
    <source>
        <dbReference type="PIRSR" id="PIRSR605468-51"/>
    </source>
</evidence>
<evidence type="ECO:0000256" key="5">
    <source>
        <dbReference type="ARBA" id="ARBA00023157"/>
    </source>
</evidence>